<protein>
    <submittedName>
        <fullName evidence="3">Periplasmic binding protein</fullName>
    </submittedName>
</protein>
<comment type="similarity">
    <text evidence="1">Belongs to the bacterial solute-binding protein 8 family.</text>
</comment>
<accession>E7N0G0</accession>
<dbReference type="Gene3D" id="1.20.58.2180">
    <property type="match status" value="1"/>
</dbReference>
<reference evidence="3 4" key="1">
    <citation type="submission" date="2010-08" db="EMBL/GenBank/DDBJ databases">
        <authorList>
            <person name="Weinstock G."/>
            <person name="Sodergren E."/>
            <person name="Clifton S."/>
            <person name="Fulton L."/>
            <person name="Fulton B."/>
            <person name="Courtney L."/>
            <person name="Fronick C."/>
            <person name="Harrison M."/>
            <person name="Strong C."/>
            <person name="Farmer C."/>
            <person name="Delahaunty K."/>
            <person name="Markovic C."/>
            <person name="Hall O."/>
            <person name="Minx P."/>
            <person name="Tomlinson C."/>
            <person name="Mitreva M."/>
            <person name="Hou S."/>
            <person name="Chen J."/>
            <person name="Wollam A."/>
            <person name="Pepin K.H."/>
            <person name="Johnson M."/>
            <person name="Bhonagiri V."/>
            <person name="Zhang X."/>
            <person name="Suruliraj S."/>
            <person name="Warren W."/>
            <person name="Chinwalla A."/>
            <person name="Mardis E.R."/>
            <person name="Wilson R.K."/>
        </authorList>
    </citation>
    <scope>NUCLEOTIDE SEQUENCE [LARGE SCALE GENOMIC DNA]</scope>
    <source>
        <strain evidence="3 4">F0399</strain>
    </source>
</reference>
<dbReference type="STRING" id="749551.HMPREF9555_00460"/>
<dbReference type="PROSITE" id="PS51257">
    <property type="entry name" value="PROKAR_LIPOPROTEIN"/>
    <property type="match status" value="1"/>
</dbReference>
<sequence>MGLWKEGYGMRSNIILHAVCAFLLVVAVSLTGCGKSDTAGKGDAGRVVTDTTGREVHLPSEIKSLAIVPIPWASIVYAVDGTGQRIAGMHPSAKASYEKSMLKTLAPELAGASTDFVGQDFSIHMEELGKLNPSAIVVWNYQEEEIKQLEALKVPTIALKYGTMEDLQNGIRVIGKVLGKEDRAEEIIGFQKDTMAYFDGKKAALADKPKPKVLYLYDENLKVAGGKAVNTMMIETAGGANAAKEVDGTWVNVTMEQVAAWNPDVVIVSNFSQVQPSDLFENKLEGQNWSNIAAVREGRVWKAPVGLYRWDAPCVETPLMIKWLGQKLHPDVFNDYVLADDMRSFYEKFFGYQLTDEDLKFIFHE</sequence>
<evidence type="ECO:0000256" key="1">
    <source>
        <dbReference type="ARBA" id="ARBA00008814"/>
    </source>
</evidence>
<keyword evidence="4" id="KW-1185">Reference proteome</keyword>
<evidence type="ECO:0000313" key="3">
    <source>
        <dbReference type="EMBL" id="EFW30372.1"/>
    </source>
</evidence>
<dbReference type="HOGENOM" id="CLU_038034_13_3_9"/>
<dbReference type="Pfam" id="PF01497">
    <property type="entry name" value="Peripla_BP_2"/>
    <property type="match status" value="1"/>
</dbReference>
<feature type="domain" description="Fe/B12 periplasmic-binding" evidence="2">
    <location>
        <begin position="64"/>
        <end position="332"/>
    </location>
</feature>
<comment type="caution">
    <text evidence="3">The sequence shown here is derived from an EMBL/GenBank/DDBJ whole genome shotgun (WGS) entry which is preliminary data.</text>
</comment>
<name>E7N0G0_9FIRM</name>
<evidence type="ECO:0000259" key="2">
    <source>
        <dbReference type="PROSITE" id="PS50983"/>
    </source>
</evidence>
<dbReference type="EMBL" id="AECV01000003">
    <property type="protein sequence ID" value="EFW30372.1"/>
    <property type="molecule type" value="Genomic_DNA"/>
</dbReference>
<proteinExistence type="inferred from homology"/>
<dbReference type="PANTHER" id="PTHR30535">
    <property type="entry name" value="VITAMIN B12-BINDING PROTEIN"/>
    <property type="match status" value="1"/>
</dbReference>
<dbReference type="Gene3D" id="3.40.50.1980">
    <property type="entry name" value="Nitrogenase molybdenum iron protein domain"/>
    <property type="match status" value="2"/>
</dbReference>
<dbReference type="GO" id="GO:0071281">
    <property type="term" value="P:cellular response to iron ion"/>
    <property type="evidence" value="ECO:0007669"/>
    <property type="project" value="TreeGrafter"/>
</dbReference>
<dbReference type="Proteomes" id="UP000004633">
    <property type="component" value="Unassembled WGS sequence"/>
</dbReference>
<gene>
    <name evidence="3" type="ORF">HMPREF9555_00460</name>
</gene>
<dbReference type="PROSITE" id="PS50983">
    <property type="entry name" value="FE_B12_PBP"/>
    <property type="match status" value="1"/>
</dbReference>
<evidence type="ECO:0000313" key="4">
    <source>
        <dbReference type="Proteomes" id="UP000004633"/>
    </source>
</evidence>
<dbReference type="InterPro" id="IPR002491">
    <property type="entry name" value="ABC_transptr_periplasmic_BD"/>
</dbReference>
<organism evidence="3 4">
    <name type="scientific">Selenomonas artemidis F0399</name>
    <dbReference type="NCBI Taxonomy" id="749551"/>
    <lineage>
        <taxon>Bacteria</taxon>
        <taxon>Bacillati</taxon>
        <taxon>Bacillota</taxon>
        <taxon>Negativicutes</taxon>
        <taxon>Selenomonadales</taxon>
        <taxon>Selenomonadaceae</taxon>
        <taxon>Selenomonas</taxon>
    </lineage>
</organism>
<dbReference type="SUPFAM" id="SSF53807">
    <property type="entry name" value="Helical backbone' metal receptor"/>
    <property type="match status" value="1"/>
</dbReference>
<dbReference type="PANTHER" id="PTHR30535:SF34">
    <property type="entry name" value="MOLYBDATE-BINDING PROTEIN MOLA"/>
    <property type="match status" value="1"/>
</dbReference>
<dbReference type="InterPro" id="IPR050902">
    <property type="entry name" value="ABC_Transporter_SBP"/>
</dbReference>
<dbReference type="AlphaFoldDB" id="E7N0G0"/>